<sequence>MLIALSRSLIHLHLTVRHQRGHCILQTCV</sequence>
<name>A0A0A9GGV9_ARUDO</name>
<evidence type="ECO:0000313" key="1">
    <source>
        <dbReference type="EMBL" id="JAE19918.1"/>
    </source>
</evidence>
<accession>A0A0A9GGV9</accession>
<protein>
    <submittedName>
        <fullName evidence="1">Uncharacterized protein</fullName>
    </submittedName>
</protein>
<reference evidence="1" key="2">
    <citation type="journal article" date="2015" name="Data Brief">
        <title>Shoot transcriptome of the giant reed, Arundo donax.</title>
        <authorList>
            <person name="Barrero R.A."/>
            <person name="Guerrero F.D."/>
            <person name="Moolhuijzen P."/>
            <person name="Goolsby J.A."/>
            <person name="Tidwell J."/>
            <person name="Bellgard S.E."/>
            <person name="Bellgard M.I."/>
        </authorList>
    </citation>
    <scope>NUCLEOTIDE SEQUENCE</scope>
    <source>
        <tissue evidence="1">Shoot tissue taken approximately 20 cm above the soil surface</tissue>
    </source>
</reference>
<reference evidence="1" key="1">
    <citation type="submission" date="2014-09" db="EMBL/GenBank/DDBJ databases">
        <authorList>
            <person name="Magalhaes I.L.F."/>
            <person name="Oliveira U."/>
            <person name="Santos F.R."/>
            <person name="Vidigal T.H.D.A."/>
            <person name="Brescovit A.D."/>
            <person name="Santos A.J."/>
        </authorList>
    </citation>
    <scope>NUCLEOTIDE SEQUENCE</scope>
    <source>
        <tissue evidence="1">Shoot tissue taken approximately 20 cm above the soil surface</tissue>
    </source>
</reference>
<dbReference type="EMBL" id="GBRH01177978">
    <property type="protein sequence ID" value="JAE19918.1"/>
    <property type="molecule type" value="Transcribed_RNA"/>
</dbReference>
<organism evidence="1">
    <name type="scientific">Arundo donax</name>
    <name type="common">Giant reed</name>
    <name type="synonym">Donax arundinaceus</name>
    <dbReference type="NCBI Taxonomy" id="35708"/>
    <lineage>
        <taxon>Eukaryota</taxon>
        <taxon>Viridiplantae</taxon>
        <taxon>Streptophyta</taxon>
        <taxon>Embryophyta</taxon>
        <taxon>Tracheophyta</taxon>
        <taxon>Spermatophyta</taxon>
        <taxon>Magnoliopsida</taxon>
        <taxon>Liliopsida</taxon>
        <taxon>Poales</taxon>
        <taxon>Poaceae</taxon>
        <taxon>PACMAD clade</taxon>
        <taxon>Arundinoideae</taxon>
        <taxon>Arundineae</taxon>
        <taxon>Arundo</taxon>
    </lineage>
</organism>
<proteinExistence type="predicted"/>
<dbReference type="AlphaFoldDB" id="A0A0A9GGV9"/>